<comment type="caution">
    <text evidence="3">The sequence shown here is derived from an EMBL/GenBank/DDBJ whole genome shotgun (WGS) entry which is preliminary data.</text>
</comment>
<protein>
    <recommendedName>
        <fullName evidence="2">Ferric siderophore reductase C-terminal domain-containing protein</fullName>
    </recommendedName>
</protein>
<keyword evidence="4" id="KW-1185">Reference proteome</keyword>
<keyword evidence="1" id="KW-0812">Transmembrane</keyword>
<feature type="transmembrane region" description="Helical" evidence="1">
    <location>
        <begin position="88"/>
        <end position="106"/>
    </location>
</feature>
<reference evidence="3 4" key="1">
    <citation type="journal article" date="2017" name="Antonie Van Leeuwenhoek">
        <title>Rhizobium rhizosphaerae sp. nov., a novel species isolated from rice rhizosphere.</title>
        <authorList>
            <person name="Zhao J.J."/>
            <person name="Zhang J."/>
            <person name="Zhang R.J."/>
            <person name="Zhang C.W."/>
            <person name="Yin H.Q."/>
            <person name="Zhang X.X."/>
        </authorList>
    </citation>
    <scope>NUCLEOTIDE SEQUENCE [LARGE SCALE GENOMIC DNA]</scope>
    <source>
        <strain evidence="3 4">RD15</strain>
    </source>
</reference>
<evidence type="ECO:0000256" key="1">
    <source>
        <dbReference type="SAM" id="Phobius"/>
    </source>
</evidence>
<gene>
    <name evidence="3" type="ORF">BTR14_05810</name>
</gene>
<organism evidence="3 4">
    <name type="scientific">Xaviernesmea rhizosphaerae</name>
    <dbReference type="NCBI Taxonomy" id="1672749"/>
    <lineage>
        <taxon>Bacteria</taxon>
        <taxon>Pseudomonadati</taxon>
        <taxon>Pseudomonadota</taxon>
        <taxon>Alphaproteobacteria</taxon>
        <taxon>Hyphomicrobiales</taxon>
        <taxon>Rhizobiaceae</taxon>
        <taxon>Rhizobium/Agrobacterium group</taxon>
        <taxon>Xaviernesmea</taxon>
    </lineage>
</organism>
<accession>A0ABX3PG21</accession>
<dbReference type="Pfam" id="PF11575">
    <property type="entry name" value="FhuF_C"/>
    <property type="match status" value="1"/>
</dbReference>
<sequence>MTGDESATAPEGYATASEGEARLRQALEAQATYMQDVTAAVAPLEEGWRTARAFFADGEAIEQFLAFERALNKGTDLKSAGAFLMSDYGYILAGAVVPLFVGFGLLPDLAPGKIALSFYTAQDEHEGTLHAVRRAHVRYLTADFVEGGLEDADHLERFRRQAEAHFAPVVEAVFAQTGLSRAALWRLAADALAGRFLDAGRHFGRADAAMEAAMRILKQPRSPFNNRQLHYFTLTVLDADRKPFSHVFRARGGCCRYYRVEEGSLCPTCVLKPAEARDEDLRQKMRAHLGLS</sequence>
<dbReference type="InterPro" id="IPR024726">
    <property type="entry name" value="FhuF_C"/>
</dbReference>
<dbReference type="EMBL" id="MSPX01000003">
    <property type="protein sequence ID" value="OQP87446.1"/>
    <property type="molecule type" value="Genomic_DNA"/>
</dbReference>
<evidence type="ECO:0000259" key="2">
    <source>
        <dbReference type="Pfam" id="PF11575"/>
    </source>
</evidence>
<feature type="domain" description="Ferric siderophore reductase C-terminal" evidence="2">
    <location>
        <begin position="251"/>
        <end position="271"/>
    </location>
</feature>
<dbReference type="Proteomes" id="UP000192652">
    <property type="component" value="Unassembled WGS sequence"/>
</dbReference>
<proteinExistence type="predicted"/>
<evidence type="ECO:0000313" key="4">
    <source>
        <dbReference type="Proteomes" id="UP000192652"/>
    </source>
</evidence>
<name>A0ABX3PG21_9HYPH</name>
<keyword evidence="1" id="KW-1133">Transmembrane helix</keyword>
<keyword evidence="1" id="KW-0472">Membrane</keyword>
<evidence type="ECO:0000313" key="3">
    <source>
        <dbReference type="EMBL" id="OQP87446.1"/>
    </source>
</evidence>